<sequence length="68" mass="7389">MKKVEALGLEGGEENMDYGVSKLLKEGDLGKLKGLADIVGRKDGLGDVKLDFVARSRVVDVLERGITW</sequence>
<protein>
    <submittedName>
        <fullName evidence="1">Uncharacterized protein</fullName>
    </submittedName>
</protein>
<proteinExistence type="predicted"/>
<reference evidence="2" key="1">
    <citation type="journal article" date="2023" name="Commun. Biol.">
        <title>Genome analysis of Parmales, the sister group of diatoms, reveals the evolutionary specialization of diatoms from phago-mixotrophs to photoautotrophs.</title>
        <authorList>
            <person name="Ban H."/>
            <person name="Sato S."/>
            <person name="Yoshikawa S."/>
            <person name="Yamada K."/>
            <person name="Nakamura Y."/>
            <person name="Ichinomiya M."/>
            <person name="Sato N."/>
            <person name="Blanc-Mathieu R."/>
            <person name="Endo H."/>
            <person name="Kuwata A."/>
            <person name="Ogata H."/>
        </authorList>
    </citation>
    <scope>NUCLEOTIDE SEQUENCE [LARGE SCALE GENOMIC DNA]</scope>
</reference>
<comment type="caution">
    <text evidence="1">The sequence shown here is derived from an EMBL/GenBank/DDBJ whole genome shotgun (WGS) entry which is preliminary data.</text>
</comment>
<dbReference type="EMBL" id="BLQM01000051">
    <property type="protein sequence ID" value="GMH56522.1"/>
    <property type="molecule type" value="Genomic_DNA"/>
</dbReference>
<dbReference type="AlphaFoldDB" id="A0A9W7DVI3"/>
<evidence type="ECO:0000313" key="2">
    <source>
        <dbReference type="Proteomes" id="UP001162640"/>
    </source>
</evidence>
<accession>A0A9W7DVI3</accession>
<gene>
    <name evidence="1" type="ORF">TL16_g02152</name>
</gene>
<evidence type="ECO:0000313" key="1">
    <source>
        <dbReference type="EMBL" id="GMH56522.1"/>
    </source>
</evidence>
<organism evidence="1 2">
    <name type="scientific">Triparma laevis f. inornata</name>
    <dbReference type="NCBI Taxonomy" id="1714386"/>
    <lineage>
        <taxon>Eukaryota</taxon>
        <taxon>Sar</taxon>
        <taxon>Stramenopiles</taxon>
        <taxon>Ochrophyta</taxon>
        <taxon>Bolidophyceae</taxon>
        <taxon>Parmales</taxon>
        <taxon>Triparmaceae</taxon>
        <taxon>Triparma</taxon>
    </lineage>
</organism>
<name>A0A9W7DVI3_9STRA</name>
<dbReference type="Proteomes" id="UP001162640">
    <property type="component" value="Unassembled WGS sequence"/>
</dbReference>